<comment type="similarity">
    <text evidence="2">Belongs to the sulfotransferase 3 family.</text>
</comment>
<reference evidence="10 11" key="1">
    <citation type="journal article" date="2017" name="PLoS Biol.">
        <title>The sea cucumber genome provides insights into morphological evolution and visceral regeneration.</title>
        <authorList>
            <person name="Zhang X."/>
            <person name="Sun L."/>
            <person name="Yuan J."/>
            <person name="Sun Y."/>
            <person name="Gao Y."/>
            <person name="Zhang L."/>
            <person name="Li S."/>
            <person name="Dai H."/>
            <person name="Hamel J.F."/>
            <person name="Liu C."/>
            <person name="Yu Y."/>
            <person name="Liu S."/>
            <person name="Lin W."/>
            <person name="Guo K."/>
            <person name="Jin S."/>
            <person name="Xu P."/>
            <person name="Storey K.B."/>
            <person name="Huan P."/>
            <person name="Zhang T."/>
            <person name="Zhou Y."/>
            <person name="Zhang J."/>
            <person name="Lin C."/>
            <person name="Li X."/>
            <person name="Xing L."/>
            <person name="Huo D."/>
            <person name="Sun M."/>
            <person name="Wang L."/>
            <person name="Mercier A."/>
            <person name="Li F."/>
            <person name="Yang H."/>
            <person name="Xiang J."/>
        </authorList>
    </citation>
    <scope>NUCLEOTIDE SEQUENCE [LARGE SCALE GENOMIC DNA]</scope>
    <source>
        <strain evidence="10">Shaxun</strain>
        <tissue evidence="10">Muscle</tissue>
    </source>
</reference>
<gene>
    <name evidence="10" type="ORF">BSL78_13828</name>
</gene>
<keyword evidence="5" id="KW-0735">Signal-anchor</keyword>
<evidence type="ECO:0000256" key="7">
    <source>
        <dbReference type="ARBA" id="ARBA00023034"/>
    </source>
</evidence>
<dbReference type="PANTHER" id="PTHR12129">
    <property type="entry name" value="HEPARAN SULFATE 2-O-SULFOTRANSFERASE"/>
    <property type="match status" value="1"/>
</dbReference>
<evidence type="ECO:0000313" key="10">
    <source>
        <dbReference type="EMBL" id="PIK49313.1"/>
    </source>
</evidence>
<evidence type="ECO:0000256" key="6">
    <source>
        <dbReference type="ARBA" id="ARBA00022989"/>
    </source>
</evidence>
<proteinExistence type="inferred from homology"/>
<evidence type="ECO:0000256" key="9">
    <source>
        <dbReference type="ARBA" id="ARBA00023180"/>
    </source>
</evidence>
<evidence type="ECO:0000256" key="5">
    <source>
        <dbReference type="ARBA" id="ARBA00022968"/>
    </source>
</evidence>
<evidence type="ECO:0000256" key="2">
    <source>
        <dbReference type="ARBA" id="ARBA00010569"/>
    </source>
</evidence>
<organism evidence="10 11">
    <name type="scientific">Stichopus japonicus</name>
    <name type="common">Sea cucumber</name>
    <dbReference type="NCBI Taxonomy" id="307972"/>
    <lineage>
        <taxon>Eukaryota</taxon>
        <taxon>Metazoa</taxon>
        <taxon>Echinodermata</taxon>
        <taxon>Eleutherozoa</taxon>
        <taxon>Echinozoa</taxon>
        <taxon>Holothuroidea</taxon>
        <taxon>Aspidochirotacea</taxon>
        <taxon>Aspidochirotida</taxon>
        <taxon>Stichopodidae</taxon>
        <taxon>Apostichopus</taxon>
    </lineage>
</organism>
<comment type="caution">
    <text evidence="10">The sequence shown here is derived from an EMBL/GenBank/DDBJ whole genome shotgun (WGS) entry which is preliminary data.</text>
</comment>
<dbReference type="Proteomes" id="UP000230750">
    <property type="component" value="Unassembled WGS sequence"/>
</dbReference>
<comment type="subcellular location">
    <subcellularLocation>
        <location evidence="1">Golgi apparatus membrane</location>
        <topology evidence="1">Single-pass type II membrane protein</topology>
    </subcellularLocation>
</comment>
<protein>
    <submittedName>
        <fullName evidence="10">Putative uronyl 2-sulfotransferase-like</fullName>
    </submittedName>
</protein>
<dbReference type="Pfam" id="PF03567">
    <property type="entry name" value="Sulfotransfer_2"/>
    <property type="match status" value="1"/>
</dbReference>
<dbReference type="STRING" id="307972.A0A2G8KMT9"/>
<dbReference type="GO" id="GO:0000139">
    <property type="term" value="C:Golgi membrane"/>
    <property type="evidence" value="ECO:0007669"/>
    <property type="project" value="UniProtKB-SubCell"/>
</dbReference>
<dbReference type="PANTHER" id="PTHR12129:SF15">
    <property type="entry name" value="URONYL 2-SULFOTRANSFERASE"/>
    <property type="match status" value="1"/>
</dbReference>
<dbReference type="OrthoDB" id="10019582at2759"/>
<dbReference type="InterPro" id="IPR005331">
    <property type="entry name" value="Sulfotransferase"/>
</dbReference>
<sequence length="340" mass="38833">MHVVKTQFIFTTPYIKWLTEPKFVFRVQRGRDKSNTRIYQKPTFSTASSQKARFRTKLWVADWEPKYSTGGALQLSGLAAANFVIYYNAIPKTGCRSIARAAAFLSATQAMDTRFKLTILPEDILFNEGLIRQYVRQVHPPAIIGGHAIFVPFSAPQAYSSSIPVKYVNVLRDPLDRLISHYYFEQNGDSVHQASFFTVGTKMSLDDCLHDEVCKNKSYDKILKRTINQLCGARPHCGTLSRRAMLTAKRNVNHYTVIGLTEKLNTTVLLLERMFPSMMTGLHSHFRKTEVASLKKFKTLDKLAPSPATLEILRRDLAFEYEVYDDVKRKFDQLKAEMGL</sequence>
<keyword evidence="9" id="KW-0325">Glycoprotein</keyword>
<keyword evidence="3 10" id="KW-0808">Transferase</keyword>
<evidence type="ECO:0000256" key="1">
    <source>
        <dbReference type="ARBA" id="ARBA00004323"/>
    </source>
</evidence>
<evidence type="ECO:0000256" key="4">
    <source>
        <dbReference type="ARBA" id="ARBA00022692"/>
    </source>
</evidence>
<dbReference type="AlphaFoldDB" id="A0A2G8KMT9"/>
<evidence type="ECO:0000256" key="8">
    <source>
        <dbReference type="ARBA" id="ARBA00023136"/>
    </source>
</evidence>
<evidence type="ECO:0000256" key="3">
    <source>
        <dbReference type="ARBA" id="ARBA00022679"/>
    </source>
</evidence>
<name>A0A2G8KMT9_STIJA</name>
<dbReference type="InterPro" id="IPR027417">
    <property type="entry name" value="P-loop_NTPase"/>
</dbReference>
<keyword evidence="8" id="KW-0472">Membrane</keyword>
<dbReference type="SUPFAM" id="SSF52540">
    <property type="entry name" value="P-loop containing nucleoside triphosphate hydrolases"/>
    <property type="match status" value="1"/>
</dbReference>
<keyword evidence="4" id="KW-0812">Transmembrane</keyword>
<accession>A0A2G8KMT9</accession>
<dbReference type="GO" id="GO:0008146">
    <property type="term" value="F:sulfotransferase activity"/>
    <property type="evidence" value="ECO:0007669"/>
    <property type="project" value="InterPro"/>
</dbReference>
<dbReference type="InterPro" id="IPR007734">
    <property type="entry name" value="Heparan_SO4_2-O-STrfase"/>
</dbReference>
<keyword evidence="11" id="KW-1185">Reference proteome</keyword>
<dbReference type="EMBL" id="MRZV01000472">
    <property type="protein sequence ID" value="PIK49313.1"/>
    <property type="molecule type" value="Genomic_DNA"/>
</dbReference>
<keyword evidence="6" id="KW-1133">Transmembrane helix</keyword>
<keyword evidence="7" id="KW-0333">Golgi apparatus</keyword>
<evidence type="ECO:0000313" key="11">
    <source>
        <dbReference type="Proteomes" id="UP000230750"/>
    </source>
</evidence>
<dbReference type="Gene3D" id="3.40.50.300">
    <property type="entry name" value="P-loop containing nucleotide triphosphate hydrolases"/>
    <property type="match status" value="1"/>
</dbReference>